<dbReference type="Proteomes" id="UP000308730">
    <property type="component" value="Unassembled WGS sequence"/>
</dbReference>
<reference evidence="1 2" key="1">
    <citation type="submission" date="2019-02" db="EMBL/GenBank/DDBJ databases">
        <title>Genome sequencing of the rare red list fungi Antrodiella citrinella (Flaviporus citrinellus).</title>
        <authorList>
            <person name="Buettner E."/>
            <person name="Kellner H."/>
        </authorList>
    </citation>
    <scope>NUCLEOTIDE SEQUENCE [LARGE SCALE GENOMIC DNA]</scope>
    <source>
        <strain evidence="1 2">DSM 108506</strain>
    </source>
</reference>
<comment type="caution">
    <text evidence="1">The sequence shown here is derived from an EMBL/GenBank/DDBJ whole genome shotgun (WGS) entry which is preliminary data.</text>
</comment>
<gene>
    <name evidence="1" type="ORF">EUX98_g3640</name>
</gene>
<sequence length="166" mass="18827">MGDLRFDKLNETNYAEWTMLMEALLTRKGLWEIATGDISRPMGSPNSTAIKSYVRKAAEARAEIVLHIEPSQLPHVCDPDVTLVWATLKSVHQSRGFGTCMSCRRTFFSMRMDPDILMSRWIAKVRRATFLLQEVGGAVTDEDTIVILTNRLLRSYESIIISVMDT</sequence>
<dbReference type="Pfam" id="PF14223">
    <property type="entry name" value="Retrotran_gag_2"/>
    <property type="match status" value="1"/>
</dbReference>
<evidence type="ECO:0000313" key="2">
    <source>
        <dbReference type="Proteomes" id="UP000308730"/>
    </source>
</evidence>
<name>A0A4S4MW49_9APHY</name>
<evidence type="ECO:0000313" key="1">
    <source>
        <dbReference type="EMBL" id="THH30569.1"/>
    </source>
</evidence>
<dbReference type="AlphaFoldDB" id="A0A4S4MW49"/>
<dbReference type="OrthoDB" id="2799606at2759"/>
<organism evidence="1 2">
    <name type="scientific">Antrodiella citrinella</name>
    <dbReference type="NCBI Taxonomy" id="2447956"/>
    <lineage>
        <taxon>Eukaryota</taxon>
        <taxon>Fungi</taxon>
        <taxon>Dikarya</taxon>
        <taxon>Basidiomycota</taxon>
        <taxon>Agaricomycotina</taxon>
        <taxon>Agaricomycetes</taxon>
        <taxon>Polyporales</taxon>
        <taxon>Steccherinaceae</taxon>
        <taxon>Antrodiella</taxon>
    </lineage>
</organism>
<dbReference type="EMBL" id="SGPM01000076">
    <property type="protein sequence ID" value="THH30569.1"/>
    <property type="molecule type" value="Genomic_DNA"/>
</dbReference>
<proteinExistence type="predicted"/>
<accession>A0A4S4MW49</accession>
<keyword evidence="2" id="KW-1185">Reference proteome</keyword>
<protein>
    <submittedName>
        <fullName evidence="1">Uncharacterized protein</fullName>
    </submittedName>
</protein>